<reference evidence="2 3" key="1">
    <citation type="submission" date="2020-08" db="EMBL/GenBank/DDBJ databases">
        <title>Genomic Encyclopedia of Type Strains, Phase IV (KMG-IV): sequencing the most valuable type-strain genomes for metagenomic binning, comparative biology and taxonomic classification.</title>
        <authorList>
            <person name="Goeker M."/>
        </authorList>
    </citation>
    <scope>NUCLEOTIDE SEQUENCE [LARGE SCALE GENOMIC DNA]</scope>
    <source>
        <strain evidence="2 3">DSM 105481</strain>
    </source>
</reference>
<keyword evidence="1" id="KW-0472">Membrane</keyword>
<keyword evidence="3" id="KW-1185">Reference proteome</keyword>
<evidence type="ECO:0000313" key="3">
    <source>
        <dbReference type="Proteomes" id="UP000626697"/>
    </source>
</evidence>
<protein>
    <recommendedName>
        <fullName evidence="4">DUF3267 domain-containing protein</fullName>
    </recommendedName>
</protein>
<feature type="transmembrane region" description="Helical" evidence="1">
    <location>
        <begin position="133"/>
        <end position="154"/>
    </location>
</feature>
<evidence type="ECO:0000256" key="1">
    <source>
        <dbReference type="SAM" id="Phobius"/>
    </source>
</evidence>
<dbReference type="InterPro" id="IPR021683">
    <property type="entry name" value="DUF3267"/>
</dbReference>
<comment type="caution">
    <text evidence="2">The sequence shown here is derived from an EMBL/GenBank/DDBJ whole genome shotgun (WGS) entry which is preliminary data.</text>
</comment>
<feature type="transmembrane region" description="Helical" evidence="1">
    <location>
        <begin position="53"/>
        <end position="75"/>
    </location>
</feature>
<accession>A0ABR6CJS7</accession>
<dbReference type="EMBL" id="JACJHX010000001">
    <property type="protein sequence ID" value="MBA9025270.1"/>
    <property type="molecule type" value="Genomic_DNA"/>
</dbReference>
<organism evidence="2 3">
    <name type="scientific">Peribacillus huizhouensis</name>
    <dbReference type="NCBI Taxonomy" id="1501239"/>
    <lineage>
        <taxon>Bacteria</taxon>
        <taxon>Bacillati</taxon>
        <taxon>Bacillota</taxon>
        <taxon>Bacilli</taxon>
        <taxon>Bacillales</taxon>
        <taxon>Bacillaceae</taxon>
        <taxon>Peribacillus</taxon>
    </lineage>
</organism>
<feature type="transmembrane region" description="Helical" evidence="1">
    <location>
        <begin position="20"/>
        <end position="41"/>
    </location>
</feature>
<dbReference type="RefSeq" id="WP_182501451.1">
    <property type="nucleotide sequence ID" value="NZ_JACJHX010000001.1"/>
</dbReference>
<feature type="transmembrane region" description="Helical" evidence="1">
    <location>
        <begin position="106"/>
        <end position="127"/>
    </location>
</feature>
<keyword evidence="1" id="KW-1133">Transmembrane helix</keyword>
<evidence type="ECO:0008006" key="4">
    <source>
        <dbReference type="Google" id="ProtNLM"/>
    </source>
</evidence>
<evidence type="ECO:0000313" key="2">
    <source>
        <dbReference type="EMBL" id="MBA9025270.1"/>
    </source>
</evidence>
<proteinExistence type="predicted"/>
<dbReference type="Proteomes" id="UP000626697">
    <property type="component" value="Unassembled WGS sequence"/>
</dbReference>
<name>A0ABR6CJS7_9BACI</name>
<gene>
    <name evidence="2" type="ORF">HNP81_000552</name>
</gene>
<keyword evidence="1" id="KW-0812">Transmembrane</keyword>
<dbReference type="Pfam" id="PF11667">
    <property type="entry name" value="DUF3267"/>
    <property type="match status" value="1"/>
</dbReference>
<sequence length="180" mass="21148">MNSWKSINLDRQFGNQFIFFLSMMTMFFSFIVIYLSMSVFFPNVSMHDDYGWILLFSALFLYPIHKLMHCCPCILEYPKIKPVFYIKWRVLPLISFKIGDPIPKRLYRLTLLFPFLVLTSVLIGGAYEFPHYAHYFAILLSIHTGLCVSDFIAIKCMKGSPEQSYVEETEQGYDILIFKD</sequence>